<feature type="region of interest" description="Disordered" evidence="1">
    <location>
        <begin position="16"/>
        <end position="36"/>
    </location>
</feature>
<evidence type="ECO:0000313" key="3">
    <source>
        <dbReference type="Proteomes" id="UP000536179"/>
    </source>
</evidence>
<gene>
    <name evidence="2" type="ORF">FHS27_000311</name>
</gene>
<feature type="region of interest" description="Disordered" evidence="1">
    <location>
        <begin position="196"/>
        <end position="235"/>
    </location>
</feature>
<name>A0A7W5H2U5_9BACT</name>
<dbReference type="EMBL" id="JACHXU010000001">
    <property type="protein sequence ID" value="MBB3204547.1"/>
    <property type="molecule type" value="Genomic_DNA"/>
</dbReference>
<evidence type="ECO:0000313" key="2">
    <source>
        <dbReference type="EMBL" id="MBB3204547.1"/>
    </source>
</evidence>
<dbReference type="Proteomes" id="UP000536179">
    <property type="component" value="Unassembled WGS sequence"/>
</dbReference>
<evidence type="ECO:0000256" key="1">
    <source>
        <dbReference type="SAM" id="MobiDB-lite"/>
    </source>
</evidence>
<feature type="region of interest" description="Disordered" evidence="1">
    <location>
        <begin position="54"/>
        <end position="93"/>
    </location>
</feature>
<organism evidence="2 3">
    <name type="scientific">Aporhodopirellula rubra</name>
    <dbReference type="NCBI Taxonomy" id="980271"/>
    <lineage>
        <taxon>Bacteria</taxon>
        <taxon>Pseudomonadati</taxon>
        <taxon>Planctomycetota</taxon>
        <taxon>Planctomycetia</taxon>
        <taxon>Pirellulales</taxon>
        <taxon>Pirellulaceae</taxon>
        <taxon>Aporhodopirellula</taxon>
    </lineage>
</organism>
<sequence length="235" mass="25200">MAIDVDKRTGSVEFSDIRGEHLYSYNDSKPETPDSPASAVELVVAYRLAIASKAPATAPNSSVKKPALSHFGPPFPPPEQRRSHPGEAGTKKGHTAIDITAFAAKRSTPGRSEHGGRMKTFTSKRPNQNHLTTIKTRPDLAASDRAFATHIQTIGTVFGRLGSYEATCPFLQHGCPHGHWKFGESGCAGEREPAASIIAESDVAPETETDASGVRSRSRPKCPIGEPSDHQAFFA</sequence>
<comment type="caution">
    <text evidence="2">The sequence shown here is derived from an EMBL/GenBank/DDBJ whole genome shotgun (WGS) entry which is preliminary data.</text>
</comment>
<dbReference type="AlphaFoldDB" id="A0A7W5H2U5"/>
<keyword evidence="3" id="KW-1185">Reference proteome</keyword>
<protein>
    <submittedName>
        <fullName evidence="2">Uncharacterized protein</fullName>
    </submittedName>
</protein>
<accession>A0A7W5H2U5</accession>
<reference evidence="2 3" key="1">
    <citation type="submission" date="2020-08" db="EMBL/GenBank/DDBJ databases">
        <title>Genomic Encyclopedia of Type Strains, Phase III (KMG-III): the genomes of soil and plant-associated and newly described type strains.</title>
        <authorList>
            <person name="Whitman W."/>
        </authorList>
    </citation>
    <scope>NUCLEOTIDE SEQUENCE [LARGE SCALE GENOMIC DNA]</scope>
    <source>
        <strain evidence="2 3">CECT 8075</strain>
    </source>
</reference>
<proteinExistence type="predicted"/>